<dbReference type="Gene3D" id="3.40.50.80">
    <property type="entry name" value="Nucleotide-binding domain of ferredoxin-NADP reductase (FNR) module"/>
    <property type="match status" value="1"/>
</dbReference>
<feature type="compositionally biased region" description="Low complexity" evidence="11">
    <location>
        <begin position="480"/>
        <end position="489"/>
    </location>
</feature>
<feature type="transmembrane region" description="Helical" evidence="12">
    <location>
        <begin position="253"/>
        <end position="273"/>
    </location>
</feature>
<dbReference type="InterPro" id="IPR013121">
    <property type="entry name" value="Fe_red_NAD-bd_6"/>
</dbReference>
<dbReference type="Pfam" id="PF01794">
    <property type="entry name" value="Ferric_reduct"/>
    <property type="match status" value="1"/>
</dbReference>
<evidence type="ECO:0000256" key="8">
    <source>
        <dbReference type="ARBA" id="ARBA00023065"/>
    </source>
</evidence>
<dbReference type="InterPro" id="IPR013130">
    <property type="entry name" value="Fe3_Rdtase_TM_dom"/>
</dbReference>
<keyword evidence="10" id="KW-0325">Glycoprotein</keyword>
<evidence type="ECO:0000256" key="2">
    <source>
        <dbReference type="ARBA" id="ARBA00006278"/>
    </source>
</evidence>
<accession>A0ABR3R8E0</accession>
<evidence type="ECO:0000256" key="3">
    <source>
        <dbReference type="ARBA" id="ARBA00022448"/>
    </source>
</evidence>
<dbReference type="PANTHER" id="PTHR32361:SF9">
    <property type="entry name" value="FERRIC REDUCTASE TRANSMEMBRANE COMPONENT 3-RELATED"/>
    <property type="match status" value="1"/>
</dbReference>
<dbReference type="SFLD" id="SFLDG01168">
    <property type="entry name" value="Ferric_reductase_subgroup_(FRE"/>
    <property type="match status" value="1"/>
</dbReference>
<dbReference type="PROSITE" id="PS51384">
    <property type="entry name" value="FAD_FR"/>
    <property type="match status" value="1"/>
</dbReference>
<name>A0ABR3R8E0_9PLEO</name>
<evidence type="ECO:0000256" key="9">
    <source>
        <dbReference type="ARBA" id="ARBA00023136"/>
    </source>
</evidence>
<keyword evidence="3" id="KW-0813">Transport</keyword>
<dbReference type="Pfam" id="PF08030">
    <property type="entry name" value="NAD_binding_6"/>
    <property type="match status" value="1"/>
</dbReference>
<feature type="transmembrane region" description="Helical" evidence="12">
    <location>
        <begin position="190"/>
        <end position="211"/>
    </location>
</feature>
<feature type="region of interest" description="Disordered" evidence="11">
    <location>
        <begin position="480"/>
        <end position="509"/>
    </location>
</feature>
<dbReference type="InterPro" id="IPR013112">
    <property type="entry name" value="FAD-bd_8"/>
</dbReference>
<evidence type="ECO:0000256" key="11">
    <source>
        <dbReference type="SAM" id="MobiDB-lite"/>
    </source>
</evidence>
<evidence type="ECO:0000256" key="1">
    <source>
        <dbReference type="ARBA" id="ARBA00004141"/>
    </source>
</evidence>
<dbReference type="PANTHER" id="PTHR32361">
    <property type="entry name" value="FERRIC/CUPRIC REDUCTASE TRANSMEMBRANE COMPONENT"/>
    <property type="match status" value="1"/>
</dbReference>
<evidence type="ECO:0000313" key="14">
    <source>
        <dbReference type="EMBL" id="KAL1600695.1"/>
    </source>
</evidence>
<comment type="subcellular location">
    <subcellularLocation>
        <location evidence="1">Membrane</location>
        <topology evidence="1">Multi-pass membrane protein</topology>
    </subcellularLocation>
</comment>
<dbReference type="SUPFAM" id="SSF52343">
    <property type="entry name" value="Ferredoxin reductase-like, C-terminal NADP-linked domain"/>
    <property type="match status" value="1"/>
</dbReference>
<evidence type="ECO:0000256" key="10">
    <source>
        <dbReference type="ARBA" id="ARBA00023180"/>
    </source>
</evidence>
<evidence type="ECO:0000256" key="5">
    <source>
        <dbReference type="ARBA" id="ARBA00022982"/>
    </source>
</evidence>
<keyword evidence="5" id="KW-0249">Electron transport</keyword>
<keyword evidence="7" id="KW-0560">Oxidoreductase</keyword>
<feature type="transmembrane region" description="Helical" evidence="12">
    <location>
        <begin position="226"/>
        <end position="246"/>
    </location>
</feature>
<dbReference type="CDD" id="cd06186">
    <property type="entry name" value="NOX_Duox_like_FAD_NADP"/>
    <property type="match status" value="1"/>
</dbReference>
<evidence type="ECO:0000256" key="12">
    <source>
        <dbReference type="SAM" id="Phobius"/>
    </source>
</evidence>
<protein>
    <recommendedName>
        <fullName evidence="13">FAD-binding FR-type domain-containing protein</fullName>
    </recommendedName>
</protein>
<organism evidence="14 15">
    <name type="scientific">Paraconiothyrium brasiliense</name>
    <dbReference type="NCBI Taxonomy" id="300254"/>
    <lineage>
        <taxon>Eukaryota</taxon>
        <taxon>Fungi</taxon>
        <taxon>Dikarya</taxon>
        <taxon>Ascomycota</taxon>
        <taxon>Pezizomycotina</taxon>
        <taxon>Dothideomycetes</taxon>
        <taxon>Pleosporomycetidae</taxon>
        <taxon>Pleosporales</taxon>
        <taxon>Massarineae</taxon>
        <taxon>Didymosphaeriaceae</taxon>
        <taxon>Paraconiothyrium</taxon>
    </lineage>
</organism>
<dbReference type="InterPro" id="IPR017927">
    <property type="entry name" value="FAD-bd_FR_type"/>
</dbReference>
<feature type="domain" description="FAD-binding FR-type" evidence="13">
    <location>
        <begin position="276"/>
        <end position="419"/>
    </location>
</feature>
<keyword evidence="4 12" id="KW-0812">Transmembrane</keyword>
<keyword evidence="15" id="KW-1185">Reference proteome</keyword>
<evidence type="ECO:0000256" key="7">
    <source>
        <dbReference type="ARBA" id="ARBA00023002"/>
    </source>
</evidence>
<evidence type="ECO:0000256" key="6">
    <source>
        <dbReference type="ARBA" id="ARBA00022989"/>
    </source>
</evidence>
<comment type="similarity">
    <text evidence="2">Belongs to the ferric reductase (FRE) family.</text>
</comment>
<keyword evidence="6 12" id="KW-1133">Transmembrane helix</keyword>
<evidence type="ECO:0000313" key="15">
    <source>
        <dbReference type="Proteomes" id="UP001521785"/>
    </source>
</evidence>
<dbReference type="SFLD" id="SFLDS00052">
    <property type="entry name" value="Ferric_Reductase_Domain"/>
    <property type="match status" value="1"/>
</dbReference>
<reference evidence="14 15" key="1">
    <citation type="submission" date="2024-02" db="EMBL/GenBank/DDBJ databases">
        <title>De novo assembly and annotation of 12 fungi associated with fruit tree decline syndrome in Ontario, Canada.</title>
        <authorList>
            <person name="Sulman M."/>
            <person name="Ellouze W."/>
            <person name="Ilyukhin E."/>
        </authorList>
    </citation>
    <scope>NUCLEOTIDE SEQUENCE [LARGE SCALE GENOMIC DNA]</scope>
    <source>
        <strain evidence="14 15">M42-189</strain>
    </source>
</reference>
<dbReference type="EMBL" id="JAKJXO020000009">
    <property type="protein sequence ID" value="KAL1600695.1"/>
    <property type="molecule type" value="Genomic_DNA"/>
</dbReference>
<keyword evidence="9 12" id="KW-0472">Membrane</keyword>
<feature type="transmembrane region" description="Helical" evidence="12">
    <location>
        <begin position="28"/>
        <end position="50"/>
    </location>
</feature>
<dbReference type="Proteomes" id="UP001521785">
    <property type="component" value="Unassembled WGS sequence"/>
</dbReference>
<proteinExistence type="inferred from homology"/>
<keyword evidence="8" id="KW-0406">Ion transport</keyword>
<evidence type="ECO:0000256" key="4">
    <source>
        <dbReference type="ARBA" id="ARBA00022692"/>
    </source>
</evidence>
<dbReference type="InterPro" id="IPR039261">
    <property type="entry name" value="FNR_nucleotide-bd"/>
</dbReference>
<dbReference type="InterPro" id="IPR051410">
    <property type="entry name" value="Ferric/Cupric_Reductase"/>
</dbReference>
<comment type="caution">
    <text evidence="14">The sequence shown here is derived from an EMBL/GenBank/DDBJ whole genome shotgun (WGS) entry which is preliminary data.</text>
</comment>
<evidence type="ECO:0000259" key="13">
    <source>
        <dbReference type="PROSITE" id="PS51384"/>
    </source>
</evidence>
<dbReference type="Pfam" id="PF08022">
    <property type="entry name" value="FAD_binding_8"/>
    <property type="match status" value="1"/>
</dbReference>
<sequence length="614" mass="68560">MVFGYDFVTLDDEAKHARRVLLNWYPLVAQWSVLVVFAGFQLGFLLSWLANKGLEYERPRSPSFNKRLEGQWTWLRKSRQGWDRMVWWAKKDVISGWGTRAEWIGGGVWTAWLLYLSVVETGNGELSFHSSSVLQMINASTDYLHLTKRLGAIGASQLPLHYLLAMRTPYSPLQLLTRLSHEQLKSSHQILGRIVFFLFSLHAVLYLNFFIRSNLLAKRIQEKDVIFGIISIALFAAISTTALAQIRRWNYRVFYISHVSIANVLVVPLYLHVHHIRPYVWEVVIVNALHILFRFTAHKTYTGTITLLPGTNLIQIRIPLTTLSSTLSWRPGQHVYLSLPTGKPYSASLSDQLILRSKTNPFTIASMPSKDKELLLVAKTLTGNTKKMSELATSLAKEGGEAPSIPLALEGPYGASSHLPDLSSYDKVLLVAGGVGATFILPIYRSIVEFRDAEHAGLPQVRCIWAVQRLAETQWAFSSSSTPTFAPTADDADPEASDATTNLTPSSPPAVEVFVTRGATSSLPLGSNGEEIELAENETLLSLEEEMKKPRAGMVLKTGRPKIAAIVDEVFSKGTRVAVVTCGPGRLTRKVKESVGRWVEQGVEVYWHEETFGW</sequence>
<gene>
    <name evidence="14" type="ORF">SLS60_007083</name>
</gene>